<evidence type="ECO:0000313" key="1">
    <source>
        <dbReference type="EMBL" id="GGZ45087.1"/>
    </source>
</evidence>
<dbReference type="RefSeq" id="WP_229869264.1">
    <property type="nucleotide sequence ID" value="NZ_BMWG01000015.1"/>
</dbReference>
<organism evidence="1 2">
    <name type="scientific">Streptomyces inusitatus</name>
    <dbReference type="NCBI Taxonomy" id="68221"/>
    <lineage>
        <taxon>Bacteria</taxon>
        <taxon>Bacillati</taxon>
        <taxon>Actinomycetota</taxon>
        <taxon>Actinomycetes</taxon>
        <taxon>Kitasatosporales</taxon>
        <taxon>Streptomycetaceae</taxon>
        <taxon>Streptomyces</taxon>
    </lineage>
</organism>
<gene>
    <name evidence="1" type="ORF">GCM10010387_44450</name>
</gene>
<dbReference type="Proteomes" id="UP000630936">
    <property type="component" value="Unassembled WGS sequence"/>
</dbReference>
<sequence>MALGFEQVEGRPSRFEPDSPDLAAVLDLLGRIGEIALPSLVEDWHETRWDAFAADEAEAQLFRGDSLIHGDVAPGNFLVGTGHSWAVDWAWPTRGAGFIDPSLLILQLIAAGHTPASAENLVSPCPGWSRSDPRGIDAFARANLRMFRHWAQRYPEQTWLRAMETAAKVWVDHRSAQMY</sequence>
<evidence type="ECO:0000313" key="2">
    <source>
        <dbReference type="Proteomes" id="UP000630936"/>
    </source>
</evidence>
<evidence type="ECO:0008006" key="3">
    <source>
        <dbReference type="Google" id="ProtNLM"/>
    </source>
</evidence>
<accession>A0A918UZF2</accession>
<dbReference type="InterPro" id="IPR011009">
    <property type="entry name" value="Kinase-like_dom_sf"/>
</dbReference>
<proteinExistence type="predicted"/>
<keyword evidence="2" id="KW-1185">Reference proteome</keyword>
<dbReference type="EMBL" id="BMWG01000015">
    <property type="protein sequence ID" value="GGZ45087.1"/>
    <property type="molecule type" value="Genomic_DNA"/>
</dbReference>
<name>A0A918UZF2_9ACTN</name>
<comment type="caution">
    <text evidence="1">The sequence shown here is derived from an EMBL/GenBank/DDBJ whole genome shotgun (WGS) entry which is preliminary data.</text>
</comment>
<protein>
    <recommendedName>
        <fullName evidence="3">Aminoglycoside phosphotransferase domain-containing protein</fullName>
    </recommendedName>
</protein>
<reference evidence="1" key="2">
    <citation type="submission" date="2020-09" db="EMBL/GenBank/DDBJ databases">
        <authorList>
            <person name="Sun Q."/>
            <person name="Ohkuma M."/>
        </authorList>
    </citation>
    <scope>NUCLEOTIDE SEQUENCE</scope>
    <source>
        <strain evidence="1">JCM 4988</strain>
    </source>
</reference>
<dbReference type="AlphaFoldDB" id="A0A918UZF2"/>
<dbReference type="SUPFAM" id="SSF56112">
    <property type="entry name" value="Protein kinase-like (PK-like)"/>
    <property type="match status" value="1"/>
</dbReference>
<reference evidence="1" key="1">
    <citation type="journal article" date="2014" name="Int. J. Syst. Evol. Microbiol.">
        <title>Complete genome sequence of Corynebacterium casei LMG S-19264T (=DSM 44701T), isolated from a smear-ripened cheese.</title>
        <authorList>
            <consortium name="US DOE Joint Genome Institute (JGI-PGF)"/>
            <person name="Walter F."/>
            <person name="Albersmeier A."/>
            <person name="Kalinowski J."/>
            <person name="Ruckert C."/>
        </authorList>
    </citation>
    <scope>NUCLEOTIDE SEQUENCE</scope>
    <source>
        <strain evidence="1">JCM 4988</strain>
    </source>
</reference>